<dbReference type="EMBL" id="CM039437">
    <property type="protein sequence ID" value="KAI4305057.1"/>
    <property type="molecule type" value="Genomic_DNA"/>
</dbReference>
<evidence type="ECO:0000313" key="2">
    <source>
        <dbReference type="Proteomes" id="UP000828941"/>
    </source>
</evidence>
<name>A0ACB9L5Y9_BAUVA</name>
<sequence>MSSSGVDGHRHLKIVQTFEVEESVNHVETGDQHFFGESDFVEVEFNVSKLNLSKNQCQKLMSLLNDNVASQPNPQPIVNLVALLRGATYLAYLYIDLYKATDNTYAEIGGCCLLLQVWAWDRFPKITLNLVDP</sequence>
<evidence type="ECO:0000313" key="1">
    <source>
        <dbReference type="EMBL" id="KAI4305057.1"/>
    </source>
</evidence>
<dbReference type="Proteomes" id="UP000828941">
    <property type="component" value="Chromosome 12"/>
</dbReference>
<gene>
    <name evidence="1" type="ORF">L6164_028447</name>
</gene>
<proteinExistence type="predicted"/>
<comment type="caution">
    <text evidence="1">The sequence shown here is derived from an EMBL/GenBank/DDBJ whole genome shotgun (WGS) entry which is preliminary data.</text>
</comment>
<organism evidence="1 2">
    <name type="scientific">Bauhinia variegata</name>
    <name type="common">Purple orchid tree</name>
    <name type="synonym">Phanera variegata</name>
    <dbReference type="NCBI Taxonomy" id="167791"/>
    <lineage>
        <taxon>Eukaryota</taxon>
        <taxon>Viridiplantae</taxon>
        <taxon>Streptophyta</taxon>
        <taxon>Embryophyta</taxon>
        <taxon>Tracheophyta</taxon>
        <taxon>Spermatophyta</taxon>
        <taxon>Magnoliopsida</taxon>
        <taxon>eudicotyledons</taxon>
        <taxon>Gunneridae</taxon>
        <taxon>Pentapetalae</taxon>
        <taxon>rosids</taxon>
        <taxon>fabids</taxon>
        <taxon>Fabales</taxon>
        <taxon>Fabaceae</taxon>
        <taxon>Cercidoideae</taxon>
        <taxon>Cercideae</taxon>
        <taxon>Bauhiniinae</taxon>
        <taxon>Bauhinia</taxon>
    </lineage>
</organism>
<keyword evidence="2" id="KW-1185">Reference proteome</keyword>
<reference evidence="1 2" key="1">
    <citation type="journal article" date="2022" name="DNA Res.">
        <title>Chromosomal-level genome assembly of the orchid tree Bauhinia variegata (Leguminosae; Cercidoideae) supports the allotetraploid origin hypothesis of Bauhinia.</title>
        <authorList>
            <person name="Zhong Y."/>
            <person name="Chen Y."/>
            <person name="Zheng D."/>
            <person name="Pang J."/>
            <person name="Liu Y."/>
            <person name="Luo S."/>
            <person name="Meng S."/>
            <person name="Qian L."/>
            <person name="Wei D."/>
            <person name="Dai S."/>
            <person name="Zhou R."/>
        </authorList>
    </citation>
    <scope>NUCLEOTIDE SEQUENCE [LARGE SCALE GENOMIC DNA]</scope>
    <source>
        <strain evidence="1">BV-YZ2020</strain>
    </source>
</reference>
<accession>A0ACB9L5Y9</accession>
<protein>
    <submittedName>
        <fullName evidence="1">Uncharacterized protein</fullName>
    </submittedName>
</protein>